<accession>A0AA38CKZ7</accession>
<organism evidence="2 3">
    <name type="scientific">Taxus chinensis</name>
    <name type="common">Chinese yew</name>
    <name type="synonym">Taxus wallichiana var. chinensis</name>
    <dbReference type="NCBI Taxonomy" id="29808"/>
    <lineage>
        <taxon>Eukaryota</taxon>
        <taxon>Viridiplantae</taxon>
        <taxon>Streptophyta</taxon>
        <taxon>Embryophyta</taxon>
        <taxon>Tracheophyta</taxon>
        <taxon>Spermatophyta</taxon>
        <taxon>Pinopsida</taxon>
        <taxon>Pinidae</taxon>
        <taxon>Conifers II</taxon>
        <taxon>Cupressales</taxon>
        <taxon>Taxaceae</taxon>
        <taxon>Taxus</taxon>
    </lineage>
</organism>
<feature type="non-terminal residue" evidence="2">
    <location>
        <position position="1"/>
    </location>
</feature>
<proteinExistence type="inferred from homology"/>
<dbReference type="PANTHER" id="PTHR44375">
    <property type="entry name" value="BETA-KETOACYL-ACP REDUCTASE-LIKE PROTEIN-RELATED"/>
    <property type="match status" value="1"/>
</dbReference>
<dbReference type="AlphaFoldDB" id="A0AA38CKZ7"/>
<dbReference type="Proteomes" id="UP000824469">
    <property type="component" value="Unassembled WGS sequence"/>
</dbReference>
<dbReference type="PANTHER" id="PTHR44375:SF2">
    <property type="entry name" value="BETA-KETOACYL-ACP REDUCTASE-LIKE PROTEIN-RELATED"/>
    <property type="match status" value="1"/>
</dbReference>
<dbReference type="Gene3D" id="3.40.50.720">
    <property type="entry name" value="NAD(P)-binding Rossmann-like Domain"/>
    <property type="match status" value="1"/>
</dbReference>
<gene>
    <name evidence="2" type="ORF">KI387_013354</name>
</gene>
<dbReference type="CDD" id="cd05233">
    <property type="entry name" value="SDR_c"/>
    <property type="match status" value="1"/>
</dbReference>
<dbReference type="InterPro" id="IPR036291">
    <property type="entry name" value="NAD(P)-bd_dom_sf"/>
</dbReference>
<dbReference type="InterPro" id="IPR002347">
    <property type="entry name" value="SDR_fam"/>
</dbReference>
<evidence type="ECO:0000256" key="1">
    <source>
        <dbReference type="RuleBase" id="RU000363"/>
    </source>
</evidence>
<comment type="caution">
    <text evidence="2">The sequence shown here is derived from an EMBL/GenBank/DDBJ whole genome shotgun (WGS) entry which is preliminary data.</text>
</comment>
<comment type="similarity">
    <text evidence="1">Belongs to the short-chain dehydrogenases/reductases (SDR) family.</text>
</comment>
<protein>
    <submittedName>
        <fullName evidence="2">Uncharacterized protein</fullName>
    </submittedName>
</protein>
<name>A0AA38CKZ7_TAXCH</name>
<dbReference type="EMBL" id="JAHRHJ020000009">
    <property type="protein sequence ID" value="KAH9301771.1"/>
    <property type="molecule type" value="Genomic_DNA"/>
</dbReference>
<sequence>MEHKVVMVTGASSGLGREFALNLARRGWKIVATARRRELLKSLCDQIEEFNKNNSSSSAAAVELDVSHNYASVDAAVGAAWQCFGRIDVLINNAGFRGNVNIGLDLEEDEWNKVLTTNLRGAWLVSKAVGKRMRDAKQGGSIINISSIGGLSRGEVPGGIAYSASKAGINILTKIMALELGKYNIRVNAIAPGLFRSEITAGLMQKDWLNNVAQNIVPLQTWGESDPAVTSVVHLLASDSSAY</sequence>
<evidence type="ECO:0000313" key="2">
    <source>
        <dbReference type="EMBL" id="KAH9301771.1"/>
    </source>
</evidence>
<dbReference type="SUPFAM" id="SSF51735">
    <property type="entry name" value="NAD(P)-binding Rossmann-fold domains"/>
    <property type="match status" value="1"/>
</dbReference>
<keyword evidence="3" id="KW-1185">Reference proteome</keyword>
<dbReference type="OMA" id="FPQWGAY"/>
<reference evidence="2 3" key="1">
    <citation type="journal article" date="2021" name="Nat. Plants">
        <title>The Taxus genome provides insights into paclitaxel biosynthesis.</title>
        <authorList>
            <person name="Xiong X."/>
            <person name="Gou J."/>
            <person name="Liao Q."/>
            <person name="Li Y."/>
            <person name="Zhou Q."/>
            <person name="Bi G."/>
            <person name="Li C."/>
            <person name="Du R."/>
            <person name="Wang X."/>
            <person name="Sun T."/>
            <person name="Guo L."/>
            <person name="Liang H."/>
            <person name="Lu P."/>
            <person name="Wu Y."/>
            <person name="Zhang Z."/>
            <person name="Ro D.K."/>
            <person name="Shang Y."/>
            <person name="Huang S."/>
            <person name="Yan J."/>
        </authorList>
    </citation>
    <scope>NUCLEOTIDE SEQUENCE [LARGE SCALE GENOMIC DNA]</scope>
    <source>
        <strain evidence="2">Ta-2019</strain>
    </source>
</reference>
<dbReference type="PRINTS" id="PR00080">
    <property type="entry name" value="SDRFAMILY"/>
</dbReference>
<dbReference type="FunFam" id="3.40.50.720:FF:000084">
    <property type="entry name" value="Short-chain dehydrogenase reductase"/>
    <property type="match status" value="1"/>
</dbReference>
<dbReference type="PRINTS" id="PR00081">
    <property type="entry name" value="GDHRDH"/>
</dbReference>
<evidence type="ECO:0000313" key="3">
    <source>
        <dbReference type="Proteomes" id="UP000824469"/>
    </source>
</evidence>
<dbReference type="Pfam" id="PF00106">
    <property type="entry name" value="adh_short"/>
    <property type="match status" value="1"/>
</dbReference>